<gene>
    <name evidence="1" type="ORF">EUTSA_v10019386mg</name>
</gene>
<dbReference type="AlphaFoldDB" id="V4KCB8"/>
<sequence>MGFYNTLIKRFVFLQPFIKLLLLGLLSLLSFFFFFETTSANSLCSPCRFTTLLKSTKATSEESDSTPDDFFVSGIGGPLTFSSIFP</sequence>
<dbReference type="Gramene" id="ESQ28754">
    <property type="protein sequence ID" value="ESQ28754"/>
    <property type="gene ID" value="EUTSA_v10019386mg"/>
</dbReference>
<evidence type="ECO:0000313" key="2">
    <source>
        <dbReference type="Proteomes" id="UP000030689"/>
    </source>
</evidence>
<accession>V4KCB8</accession>
<reference evidence="1 2" key="1">
    <citation type="journal article" date="2013" name="Front. Plant Sci.">
        <title>The Reference Genome of the Halophytic Plant Eutrema salsugineum.</title>
        <authorList>
            <person name="Yang R."/>
            <person name="Jarvis D.E."/>
            <person name="Chen H."/>
            <person name="Beilstein M.A."/>
            <person name="Grimwood J."/>
            <person name="Jenkins J."/>
            <person name="Shu S."/>
            <person name="Prochnik S."/>
            <person name="Xin M."/>
            <person name="Ma C."/>
            <person name="Schmutz J."/>
            <person name="Wing R.A."/>
            <person name="Mitchell-Olds T."/>
            <person name="Schumaker K.S."/>
            <person name="Wang X."/>
        </authorList>
    </citation>
    <scope>NUCLEOTIDE SEQUENCE [LARGE SCALE GENOMIC DNA]</scope>
</reference>
<dbReference type="KEGG" id="eus:EUTSA_v10019386mg"/>
<evidence type="ECO:0000313" key="1">
    <source>
        <dbReference type="EMBL" id="ESQ28754.1"/>
    </source>
</evidence>
<organism evidence="1 2">
    <name type="scientific">Eutrema salsugineum</name>
    <name type="common">Saltwater cress</name>
    <name type="synonym">Sisymbrium salsugineum</name>
    <dbReference type="NCBI Taxonomy" id="72664"/>
    <lineage>
        <taxon>Eukaryota</taxon>
        <taxon>Viridiplantae</taxon>
        <taxon>Streptophyta</taxon>
        <taxon>Embryophyta</taxon>
        <taxon>Tracheophyta</taxon>
        <taxon>Spermatophyta</taxon>
        <taxon>Magnoliopsida</taxon>
        <taxon>eudicotyledons</taxon>
        <taxon>Gunneridae</taxon>
        <taxon>Pentapetalae</taxon>
        <taxon>rosids</taxon>
        <taxon>malvids</taxon>
        <taxon>Brassicales</taxon>
        <taxon>Brassicaceae</taxon>
        <taxon>Eutremeae</taxon>
        <taxon>Eutrema</taxon>
    </lineage>
</organism>
<proteinExistence type="predicted"/>
<protein>
    <submittedName>
        <fullName evidence="1">Uncharacterized protein</fullName>
    </submittedName>
</protein>
<keyword evidence="2" id="KW-1185">Reference proteome</keyword>
<dbReference type="EMBL" id="KI517953">
    <property type="protein sequence ID" value="ESQ28754.1"/>
    <property type="molecule type" value="Genomic_DNA"/>
</dbReference>
<dbReference type="Proteomes" id="UP000030689">
    <property type="component" value="Unassembled WGS sequence"/>
</dbReference>
<name>V4KCB8_EUTSA</name>